<accession>A0A2U1T9D9</accession>
<dbReference type="OrthoDB" id="9793681at2"/>
<protein>
    <recommendedName>
        <fullName evidence="2">Ribosomal silencing factor RsfS</fullName>
    </recommendedName>
</protein>
<dbReference type="RefSeq" id="WP_108432057.1">
    <property type="nucleotide sequence ID" value="NZ_CP026947.1"/>
</dbReference>
<dbReference type="SUPFAM" id="SSF81301">
    <property type="entry name" value="Nucleotidyltransferase"/>
    <property type="match status" value="1"/>
</dbReference>
<organism evidence="3 4">
    <name type="scientific">Corynebacterium yudongzhengii</name>
    <dbReference type="NCBI Taxonomy" id="2080740"/>
    <lineage>
        <taxon>Bacteria</taxon>
        <taxon>Bacillati</taxon>
        <taxon>Actinomycetota</taxon>
        <taxon>Actinomycetes</taxon>
        <taxon>Mycobacteriales</taxon>
        <taxon>Corynebacteriaceae</taxon>
        <taxon>Corynebacterium</taxon>
    </lineage>
</organism>
<gene>
    <name evidence="2 3" type="primary">rsfS</name>
    <name evidence="3" type="ORF">DF222_02390</name>
</gene>
<dbReference type="GO" id="GO:0017148">
    <property type="term" value="P:negative regulation of translation"/>
    <property type="evidence" value="ECO:0007669"/>
    <property type="project" value="UniProtKB-UniRule"/>
</dbReference>
<sequence>MTASEKSIELAHVAARSAYERGGESIAVYDVSDVMAIADIFVVVTAGNERQVRAVVEEIEDGLTGVGSEPLRREGQNESRWVLLDYGQFVVHVQRSQEREFYGLDRLYADCPLIGIEGVENFERPGAYADDVDTRSVESIDDIPLAGDEV</sequence>
<dbReference type="AlphaFoldDB" id="A0A2U1T9D9"/>
<dbReference type="Pfam" id="PF02410">
    <property type="entry name" value="RsfS"/>
    <property type="match status" value="1"/>
</dbReference>
<evidence type="ECO:0000256" key="1">
    <source>
        <dbReference type="ARBA" id="ARBA00010574"/>
    </source>
</evidence>
<evidence type="ECO:0000313" key="3">
    <source>
        <dbReference type="EMBL" id="PWC02498.1"/>
    </source>
</evidence>
<dbReference type="KEGG" id="cyz:C3B44_08880"/>
<evidence type="ECO:0000313" key="4">
    <source>
        <dbReference type="Proteomes" id="UP000244989"/>
    </source>
</evidence>
<dbReference type="PANTHER" id="PTHR21043:SF0">
    <property type="entry name" value="MITOCHONDRIAL ASSEMBLY OF RIBOSOMAL LARGE SUBUNIT PROTEIN 1"/>
    <property type="match status" value="1"/>
</dbReference>
<dbReference type="InterPro" id="IPR004394">
    <property type="entry name" value="Iojap/RsfS/C7orf30"/>
</dbReference>
<dbReference type="GO" id="GO:0042256">
    <property type="term" value="P:cytosolic ribosome assembly"/>
    <property type="evidence" value="ECO:0007669"/>
    <property type="project" value="UniProtKB-UniRule"/>
</dbReference>
<keyword evidence="2" id="KW-0678">Repressor</keyword>
<dbReference type="EMBL" id="QEEZ01000003">
    <property type="protein sequence ID" value="PWC02498.1"/>
    <property type="molecule type" value="Genomic_DNA"/>
</dbReference>
<dbReference type="GO" id="GO:0043023">
    <property type="term" value="F:ribosomal large subunit binding"/>
    <property type="evidence" value="ECO:0007669"/>
    <property type="project" value="TreeGrafter"/>
</dbReference>
<dbReference type="HAMAP" id="MF_01477">
    <property type="entry name" value="Iojap_RsfS"/>
    <property type="match status" value="1"/>
</dbReference>
<reference evidence="4" key="1">
    <citation type="submission" date="2018-04" db="EMBL/GenBank/DDBJ databases">
        <authorList>
            <person name="Liu S."/>
            <person name="Wang Z."/>
            <person name="Li J."/>
        </authorList>
    </citation>
    <scope>NUCLEOTIDE SEQUENCE [LARGE SCALE GENOMIC DNA]</scope>
    <source>
        <strain evidence="4">2189</strain>
    </source>
</reference>
<dbReference type="GO" id="GO:0005737">
    <property type="term" value="C:cytoplasm"/>
    <property type="evidence" value="ECO:0007669"/>
    <property type="project" value="UniProtKB-SubCell"/>
</dbReference>
<comment type="subunit">
    <text evidence="2">Interacts with ribosomal protein uL14 (rplN).</text>
</comment>
<comment type="caution">
    <text evidence="3">The sequence shown here is derived from an EMBL/GenBank/DDBJ whole genome shotgun (WGS) entry which is preliminary data.</text>
</comment>
<keyword evidence="4" id="KW-1185">Reference proteome</keyword>
<dbReference type="Gene3D" id="3.30.460.10">
    <property type="entry name" value="Beta Polymerase, domain 2"/>
    <property type="match status" value="1"/>
</dbReference>
<comment type="function">
    <text evidence="2">Functions as a ribosomal silencing factor. Interacts with ribosomal protein uL14 (rplN), blocking formation of intersubunit bridge B8. Prevents association of the 30S and 50S ribosomal subunits and the formation of functional ribosomes, thus repressing translation.</text>
</comment>
<proteinExistence type="inferred from homology"/>
<comment type="similarity">
    <text evidence="1 2">Belongs to the Iojap/RsfS family.</text>
</comment>
<name>A0A2U1T9D9_9CORY</name>
<keyword evidence="2" id="KW-0963">Cytoplasm</keyword>
<dbReference type="InterPro" id="IPR043519">
    <property type="entry name" value="NT_sf"/>
</dbReference>
<dbReference type="PANTHER" id="PTHR21043">
    <property type="entry name" value="IOJAP SUPERFAMILY ORTHOLOG"/>
    <property type="match status" value="1"/>
</dbReference>
<dbReference type="Proteomes" id="UP000244989">
    <property type="component" value="Unassembled WGS sequence"/>
</dbReference>
<dbReference type="GO" id="GO:0090071">
    <property type="term" value="P:negative regulation of ribosome biogenesis"/>
    <property type="evidence" value="ECO:0007669"/>
    <property type="project" value="UniProtKB-UniRule"/>
</dbReference>
<dbReference type="NCBIfam" id="TIGR00090">
    <property type="entry name" value="rsfS_iojap_ybeB"/>
    <property type="match status" value="1"/>
</dbReference>
<comment type="subcellular location">
    <subcellularLocation>
        <location evidence="2">Cytoplasm</location>
    </subcellularLocation>
</comment>
<evidence type="ECO:0000256" key="2">
    <source>
        <dbReference type="HAMAP-Rule" id="MF_01477"/>
    </source>
</evidence>
<keyword evidence="2" id="KW-0810">Translation regulation</keyword>